<evidence type="ECO:0000313" key="2">
    <source>
        <dbReference type="Proteomes" id="UP000283482"/>
    </source>
</evidence>
<comment type="caution">
    <text evidence="1">The sequence shown here is derived from an EMBL/GenBank/DDBJ whole genome shotgun (WGS) entry which is preliminary data.</text>
</comment>
<sequence>MTKDEYIAFLESENKRYCSENKRYYKEIQQLTFEKGFLRGRLMEIYERNPRLGMTVIKGGKYYELAQKGGVR</sequence>
<accession>A0A413UV43</accession>
<dbReference type="EMBL" id="QSGN01000061">
    <property type="protein sequence ID" value="RHB23508.1"/>
    <property type="molecule type" value="Genomic_DNA"/>
</dbReference>
<evidence type="ECO:0000313" key="1">
    <source>
        <dbReference type="EMBL" id="RHB23508.1"/>
    </source>
</evidence>
<dbReference type="RefSeq" id="WP_117907866.1">
    <property type="nucleotide sequence ID" value="NZ_QSGN01000061.1"/>
</dbReference>
<gene>
    <name evidence="1" type="ORF">DW889_16070</name>
</gene>
<reference evidence="1 2" key="1">
    <citation type="submission" date="2018-08" db="EMBL/GenBank/DDBJ databases">
        <title>A genome reference for cultivated species of the human gut microbiota.</title>
        <authorList>
            <person name="Zou Y."/>
            <person name="Xue W."/>
            <person name="Luo G."/>
        </authorList>
    </citation>
    <scope>NUCLEOTIDE SEQUENCE [LARGE SCALE GENOMIC DNA]</scope>
    <source>
        <strain evidence="1 2">AM40-34</strain>
    </source>
</reference>
<organism evidence="1 2">
    <name type="scientific">Bacteroides stercoris</name>
    <dbReference type="NCBI Taxonomy" id="46506"/>
    <lineage>
        <taxon>Bacteria</taxon>
        <taxon>Pseudomonadati</taxon>
        <taxon>Bacteroidota</taxon>
        <taxon>Bacteroidia</taxon>
        <taxon>Bacteroidales</taxon>
        <taxon>Bacteroidaceae</taxon>
        <taxon>Bacteroides</taxon>
    </lineage>
</organism>
<protein>
    <submittedName>
        <fullName evidence="1">Uncharacterized protein</fullName>
    </submittedName>
</protein>
<name>A0A413UV43_BACSE</name>
<proteinExistence type="predicted"/>
<dbReference type="AlphaFoldDB" id="A0A413UV43"/>
<dbReference type="Proteomes" id="UP000283482">
    <property type="component" value="Unassembled WGS sequence"/>
</dbReference>